<dbReference type="AlphaFoldDB" id="A0A2G9G3B6"/>
<gene>
    <name evidence="1" type="ORF">CDL12_27690</name>
</gene>
<dbReference type="STRING" id="429701.A0A2G9G3B6"/>
<dbReference type="PANTHER" id="PTHR48045">
    <property type="entry name" value="UDP-GLYCOSYLTRANSFERASE 72B1"/>
    <property type="match status" value="1"/>
</dbReference>
<dbReference type="Gene3D" id="3.40.50.2000">
    <property type="entry name" value="Glycogen Phosphorylase B"/>
    <property type="match status" value="1"/>
</dbReference>
<accession>A0A2G9G3B6</accession>
<dbReference type="Proteomes" id="UP000231279">
    <property type="component" value="Unassembled WGS sequence"/>
</dbReference>
<evidence type="ECO:0000313" key="2">
    <source>
        <dbReference type="Proteomes" id="UP000231279"/>
    </source>
</evidence>
<keyword evidence="2" id="KW-1185">Reference proteome</keyword>
<organism evidence="1 2">
    <name type="scientific">Handroanthus impetiginosus</name>
    <dbReference type="NCBI Taxonomy" id="429701"/>
    <lineage>
        <taxon>Eukaryota</taxon>
        <taxon>Viridiplantae</taxon>
        <taxon>Streptophyta</taxon>
        <taxon>Embryophyta</taxon>
        <taxon>Tracheophyta</taxon>
        <taxon>Spermatophyta</taxon>
        <taxon>Magnoliopsida</taxon>
        <taxon>eudicotyledons</taxon>
        <taxon>Gunneridae</taxon>
        <taxon>Pentapetalae</taxon>
        <taxon>asterids</taxon>
        <taxon>lamiids</taxon>
        <taxon>Lamiales</taxon>
        <taxon>Bignoniaceae</taxon>
        <taxon>Crescentiina</taxon>
        <taxon>Tabebuia alliance</taxon>
        <taxon>Handroanthus</taxon>
    </lineage>
</organism>
<dbReference type="PANTHER" id="PTHR48045:SF34">
    <property type="entry name" value="ISOFLAVONE 7-O-GLUCOSYLTRANSFERASE 1-LIKE"/>
    <property type="match status" value="1"/>
</dbReference>
<name>A0A2G9G3B6_9LAMI</name>
<reference evidence="2" key="1">
    <citation type="journal article" date="2018" name="Gigascience">
        <title>Genome assembly of the Pink Ipe (Handroanthus impetiginosus, Bignoniaceae), a highly valued, ecologically keystone Neotropical timber forest tree.</title>
        <authorList>
            <person name="Silva-Junior O.B."/>
            <person name="Grattapaglia D."/>
            <person name="Novaes E."/>
            <person name="Collevatti R.G."/>
        </authorList>
    </citation>
    <scope>NUCLEOTIDE SEQUENCE [LARGE SCALE GENOMIC DNA]</scope>
    <source>
        <strain evidence="2">cv. UFG-1</strain>
    </source>
</reference>
<dbReference type="EMBL" id="NKXS01007357">
    <property type="protein sequence ID" value="PIM99808.1"/>
    <property type="molecule type" value="Genomic_DNA"/>
</dbReference>
<sequence>MVEEMKVALRLEEGENGFVAAEEVERGVRELMESEKGKEVRKVVQKMSEEAGAAMSDGGSSVAALGKLVESWRRR</sequence>
<comment type="caution">
    <text evidence="1">The sequence shown here is derived from an EMBL/GenBank/DDBJ whole genome shotgun (WGS) entry which is preliminary data.</text>
</comment>
<dbReference type="OrthoDB" id="5835829at2759"/>
<proteinExistence type="predicted"/>
<protein>
    <submittedName>
        <fullName evidence="1">Uncharacterized protein</fullName>
    </submittedName>
</protein>
<dbReference type="SUPFAM" id="SSF53756">
    <property type="entry name" value="UDP-Glycosyltransferase/glycogen phosphorylase"/>
    <property type="match status" value="1"/>
</dbReference>
<evidence type="ECO:0000313" key="1">
    <source>
        <dbReference type="EMBL" id="PIM99808.1"/>
    </source>
</evidence>